<dbReference type="Proteomes" id="UP001156441">
    <property type="component" value="Unassembled WGS sequence"/>
</dbReference>
<sequence>MRHTAVVAGGLVVMWSSGFVGARLGTDHAAADTLLAWRYVVVAVLLGLFAVVRRPRVTAFEVRRQAVLGVLCQVLYLAGVVGGVGIGVPAGVAALIAVMQPLVVGALAGPVLGERVRPRQWLGLVTGLSAVAVVVAGDLGGGGHVLGYLLVAGGMLALSAGTLLERRWALRTAPFDQLTIHCLASCGVFVVAAAATGRLAPPMTPGFWWAVVWVVVLSTFGGYGCYLLTLRALGATGVSTMLFLTPPTTMVWALLMFGDPIAWTTVIGLAGCAVAVWLVLARSGTASPEPVRASSIPRT</sequence>
<feature type="transmembrane region" description="Helical" evidence="6">
    <location>
        <begin position="35"/>
        <end position="54"/>
    </location>
</feature>
<dbReference type="InterPro" id="IPR000620">
    <property type="entry name" value="EamA_dom"/>
</dbReference>
<feature type="domain" description="EamA" evidence="7">
    <location>
        <begin position="10"/>
        <end position="135"/>
    </location>
</feature>
<evidence type="ECO:0000313" key="9">
    <source>
        <dbReference type="Proteomes" id="UP001156441"/>
    </source>
</evidence>
<dbReference type="EMBL" id="JAFFZE010000009">
    <property type="protein sequence ID" value="MCT2583645.1"/>
    <property type="molecule type" value="Genomic_DNA"/>
</dbReference>
<evidence type="ECO:0000256" key="4">
    <source>
        <dbReference type="ARBA" id="ARBA00022989"/>
    </source>
</evidence>
<dbReference type="PANTHER" id="PTHR32322:SF2">
    <property type="entry name" value="EAMA DOMAIN-CONTAINING PROTEIN"/>
    <property type="match status" value="1"/>
</dbReference>
<accession>A0ABT2J835</accession>
<evidence type="ECO:0000256" key="6">
    <source>
        <dbReference type="SAM" id="Phobius"/>
    </source>
</evidence>
<reference evidence="8 9" key="1">
    <citation type="submission" date="2021-02" db="EMBL/GenBank/DDBJ databases">
        <title>Actinophytocola xerophila sp. nov., isolated from soil of cotton cropping field.</title>
        <authorList>
            <person name="Huang R."/>
            <person name="Chen X."/>
            <person name="Ge X."/>
            <person name="Liu W."/>
        </authorList>
    </citation>
    <scope>NUCLEOTIDE SEQUENCE [LARGE SCALE GENOMIC DNA]</scope>
    <source>
        <strain evidence="8 9">S1-96</strain>
    </source>
</reference>
<keyword evidence="9" id="KW-1185">Reference proteome</keyword>
<feature type="transmembrane region" description="Helical" evidence="6">
    <location>
        <begin position="121"/>
        <end position="139"/>
    </location>
</feature>
<dbReference type="InterPro" id="IPR050638">
    <property type="entry name" value="AA-Vitamin_Transporters"/>
</dbReference>
<evidence type="ECO:0000256" key="5">
    <source>
        <dbReference type="ARBA" id="ARBA00023136"/>
    </source>
</evidence>
<evidence type="ECO:0000256" key="1">
    <source>
        <dbReference type="ARBA" id="ARBA00004141"/>
    </source>
</evidence>
<keyword evidence="5 6" id="KW-0472">Membrane</keyword>
<evidence type="ECO:0000256" key="3">
    <source>
        <dbReference type="ARBA" id="ARBA00022692"/>
    </source>
</evidence>
<gene>
    <name evidence="8" type="ORF">JT362_11005</name>
</gene>
<dbReference type="SUPFAM" id="SSF103481">
    <property type="entry name" value="Multidrug resistance efflux transporter EmrE"/>
    <property type="match status" value="2"/>
</dbReference>
<name>A0ABT2J835_9PSEU</name>
<feature type="transmembrane region" description="Helical" evidence="6">
    <location>
        <begin position="92"/>
        <end position="112"/>
    </location>
</feature>
<protein>
    <submittedName>
        <fullName evidence="8">DMT family transporter</fullName>
    </submittedName>
</protein>
<feature type="transmembrane region" description="Helical" evidence="6">
    <location>
        <begin position="66"/>
        <end position="86"/>
    </location>
</feature>
<proteinExistence type="inferred from homology"/>
<feature type="domain" description="EamA" evidence="7">
    <location>
        <begin position="146"/>
        <end position="280"/>
    </location>
</feature>
<feature type="transmembrane region" description="Helical" evidence="6">
    <location>
        <begin position="261"/>
        <end position="280"/>
    </location>
</feature>
<evidence type="ECO:0000256" key="2">
    <source>
        <dbReference type="ARBA" id="ARBA00007362"/>
    </source>
</evidence>
<feature type="transmembrane region" description="Helical" evidence="6">
    <location>
        <begin position="178"/>
        <end position="200"/>
    </location>
</feature>
<keyword evidence="4 6" id="KW-1133">Transmembrane helix</keyword>
<keyword evidence="3 6" id="KW-0812">Transmembrane</keyword>
<organism evidence="8 9">
    <name type="scientific">Actinophytocola gossypii</name>
    <dbReference type="NCBI Taxonomy" id="2812003"/>
    <lineage>
        <taxon>Bacteria</taxon>
        <taxon>Bacillati</taxon>
        <taxon>Actinomycetota</taxon>
        <taxon>Actinomycetes</taxon>
        <taxon>Pseudonocardiales</taxon>
        <taxon>Pseudonocardiaceae</taxon>
    </lineage>
</organism>
<dbReference type="RefSeq" id="WP_260191002.1">
    <property type="nucleotide sequence ID" value="NZ_JAFFZE010000009.1"/>
</dbReference>
<dbReference type="PANTHER" id="PTHR32322">
    <property type="entry name" value="INNER MEMBRANE TRANSPORTER"/>
    <property type="match status" value="1"/>
</dbReference>
<comment type="caution">
    <text evidence="8">The sequence shown here is derived from an EMBL/GenBank/DDBJ whole genome shotgun (WGS) entry which is preliminary data.</text>
</comment>
<dbReference type="Pfam" id="PF00892">
    <property type="entry name" value="EamA"/>
    <property type="match status" value="2"/>
</dbReference>
<feature type="transmembrane region" description="Helical" evidence="6">
    <location>
        <begin position="206"/>
        <end position="226"/>
    </location>
</feature>
<feature type="transmembrane region" description="Helical" evidence="6">
    <location>
        <begin position="233"/>
        <end position="255"/>
    </location>
</feature>
<dbReference type="InterPro" id="IPR037185">
    <property type="entry name" value="EmrE-like"/>
</dbReference>
<evidence type="ECO:0000259" key="7">
    <source>
        <dbReference type="Pfam" id="PF00892"/>
    </source>
</evidence>
<comment type="similarity">
    <text evidence="2">Belongs to the EamA transporter family.</text>
</comment>
<evidence type="ECO:0000313" key="8">
    <source>
        <dbReference type="EMBL" id="MCT2583645.1"/>
    </source>
</evidence>
<feature type="transmembrane region" description="Helical" evidence="6">
    <location>
        <begin position="145"/>
        <end position="166"/>
    </location>
</feature>
<comment type="subcellular location">
    <subcellularLocation>
        <location evidence="1">Membrane</location>
        <topology evidence="1">Multi-pass membrane protein</topology>
    </subcellularLocation>
</comment>